<name>X7F0Z2_9RHOB</name>
<evidence type="ECO:0008006" key="4">
    <source>
        <dbReference type="Google" id="ProtNLM"/>
    </source>
</evidence>
<dbReference type="Proteomes" id="UP000023430">
    <property type="component" value="Unassembled WGS sequence"/>
</dbReference>
<accession>X7F0Z2</accession>
<keyword evidence="1" id="KW-1133">Transmembrane helix</keyword>
<comment type="caution">
    <text evidence="2">The sequence shown here is derived from an EMBL/GenBank/DDBJ whole genome shotgun (WGS) entry which is preliminary data.</text>
</comment>
<keyword evidence="3" id="KW-1185">Reference proteome</keyword>
<reference evidence="2 3" key="1">
    <citation type="submission" date="2014-01" db="EMBL/GenBank/DDBJ databases">
        <title>Roseivivax isoporae LMG 25204 Genome Sequencing.</title>
        <authorList>
            <person name="Lai Q."/>
            <person name="Li G."/>
            <person name="Shao Z."/>
        </authorList>
    </citation>
    <scope>NUCLEOTIDE SEQUENCE [LARGE SCALE GENOMIC DNA]</scope>
    <source>
        <strain evidence="2 3">LMG 25204</strain>
    </source>
</reference>
<evidence type="ECO:0000256" key="1">
    <source>
        <dbReference type="SAM" id="Phobius"/>
    </source>
</evidence>
<dbReference type="eggNOG" id="ENOG502ZDGJ">
    <property type="taxonomic scope" value="Bacteria"/>
</dbReference>
<keyword evidence="1" id="KW-0472">Membrane</keyword>
<dbReference type="AlphaFoldDB" id="X7F0Z2"/>
<keyword evidence="1" id="KW-0812">Transmembrane</keyword>
<sequence length="102" mass="10998">MLERLTAWLAENVWMVVAVVGGIVVSMVTSEEHDLKSSAGRICSGLFFAIVFPDPILNFLERDPETYGNALAGLLAMTGYAIAKAIVTSGPADWIAAWRGKK</sequence>
<proteinExistence type="predicted"/>
<dbReference type="EMBL" id="JAME01000158">
    <property type="protein sequence ID" value="ETX26418.1"/>
    <property type="molecule type" value="Genomic_DNA"/>
</dbReference>
<organism evidence="2 3">
    <name type="scientific">Roseivivax isoporae LMG 25204</name>
    <dbReference type="NCBI Taxonomy" id="1449351"/>
    <lineage>
        <taxon>Bacteria</taxon>
        <taxon>Pseudomonadati</taxon>
        <taxon>Pseudomonadota</taxon>
        <taxon>Alphaproteobacteria</taxon>
        <taxon>Rhodobacterales</taxon>
        <taxon>Roseobacteraceae</taxon>
        <taxon>Roseivivax</taxon>
    </lineage>
</organism>
<feature type="transmembrane region" description="Helical" evidence="1">
    <location>
        <begin position="66"/>
        <end position="83"/>
    </location>
</feature>
<dbReference type="OrthoDB" id="9807095at2"/>
<evidence type="ECO:0000313" key="2">
    <source>
        <dbReference type="EMBL" id="ETX26418.1"/>
    </source>
</evidence>
<protein>
    <recommendedName>
        <fullName evidence="4">Holin</fullName>
    </recommendedName>
</protein>
<feature type="transmembrane region" description="Helical" evidence="1">
    <location>
        <begin position="42"/>
        <end position="60"/>
    </location>
</feature>
<evidence type="ECO:0000313" key="3">
    <source>
        <dbReference type="Proteomes" id="UP000023430"/>
    </source>
</evidence>
<feature type="transmembrane region" description="Helical" evidence="1">
    <location>
        <begin position="12"/>
        <end position="30"/>
    </location>
</feature>
<gene>
    <name evidence="2" type="ORF">RISW2_04980</name>
</gene>